<gene>
    <name evidence="3" type="ORF">TTHERM_01247810</name>
</gene>
<protein>
    <submittedName>
        <fullName evidence="3">PAS domain S-box protein</fullName>
    </submittedName>
</protein>
<dbReference type="KEGG" id="tet:TTHERM_01247810"/>
<dbReference type="InterPro" id="IPR052994">
    <property type="entry name" value="Tiny_macrocysts_regulators"/>
</dbReference>
<feature type="coiled-coil region" evidence="1">
    <location>
        <begin position="805"/>
        <end position="832"/>
    </location>
</feature>
<dbReference type="GeneID" id="7841289"/>
<organism evidence="3 4">
    <name type="scientific">Tetrahymena thermophila (strain SB210)</name>
    <dbReference type="NCBI Taxonomy" id="312017"/>
    <lineage>
        <taxon>Eukaryota</taxon>
        <taxon>Sar</taxon>
        <taxon>Alveolata</taxon>
        <taxon>Ciliophora</taxon>
        <taxon>Intramacronucleata</taxon>
        <taxon>Oligohymenophorea</taxon>
        <taxon>Hymenostomatida</taxon>
        <taxon>Tetrahymenina</taxon>
        <taxon>Tetrahymenidae</taxon>
        <taxon>Tetrahymena</taxon>
    </lineage>
</organism>
<keyword evidence="4" id="KW-1185">Reference proteome</keyword>
<feature type="transmembrane region" description="Helical" evidence="2">
    <location>
        <begin position="1064"/>
        <end position="1087"/>
    </location>
</feature>
<keyword evidence="2" id="KW-0812">Transmembrane</keyword>
<dbReference type="SUPFAM" id="SSF55785">
    <property type="entry name" value="PYP-like sensor domain (PAS domain)"/>
    <property type="match status" value="1"/>
</dbReference>
<dbReference type="InterPro" id="IPR035965">
    <property type="entry name" value="PAS-like_dom_sf"/>
</dbReference>
<reference evidence="4" key="1">
    <citation type="journal article" date="2006" name="PLoS Biol.">
        <title>Macronuclear genome sequence of the ciliate Tetrahymena thermophila, a model eukaryote.</title>
        <authorList>
            <person name="Eisen J.A."/>
            <person name="Coyne R.S."/>
            <person name="Wu M."/>
            <person name="Wu D."/>
            <person name="Thiagarajan M."/>
            <person name="Wortman J.R."/>
            <person name="Badger J.H."/>
            <person name="Ren Q."/>
            <person name="Amedeo P."/>
            <person name="Jones K.M."/>
            <person name="Tallon L.J."/>
            <person name="Delcher A.L."/>
            <person name="Salzberg S.L."/>
            <person name="Silva J.C."/>
            <person name="Haas B.J."/>
            <person name="Majoros W.H."/>
            <person name="Farzad M."/>
            <person name="Carlton J.M."/>
            <person name="Smith R.K. Jr."/>
            <person name="Garg J."/>
            <person name="Pearlman R.E."/>
            <person name="Karrer K.M."/>
            <person name="Sun L."/>
            <person name="Manning G."/>
            <person name="Elde N.C."/>
            <person name="Turkewitz A.P."/>
            <person name="Asai D.J."/>
            <person name="Wilkes D.E."/>
            <person name="Wang Y."/>
            <person name="Cai H."/>
            <person name="Collins K."/>
            <person name="Stewart B.A."/>
            <person name="Lee S.R."/>
            <person name="Wilamowska K."/>
            <person name="Weinberg Z."/>
            <person name="Ruzzo W.L."/>
            <person name="Wloga D."/>
            <person name="Gaertig J."/>
            <person name="Frankel J."/>
            <person name="Tsao C.-C."/>
            <person name="Gorovsky M.A."/>
            <person name="Keeling P.J."/>
            <person name="Waller R.F."/>
            <person name="Patron N.J."/>
            <person name="Cherry J.M."/>
            <person name="Stover N.A."/>
            <person name="Krieger C.J."/>
            <person name="del Toro C."/>
            <person name="Ryder H.F."/>
            <person name="Williamson S.C."/>
            <person name="Barbeau R.A."/>
            <person name="Hamilton E.P."/>
            <person name="Orias E."/>
        </authorList>
    </citation>
    <scope>NUCLEOTIDE SEQUENCE [LARGE SCALE GENOMIC DNA]</scope>
    <source>
        <strain evidence="4">SB210</strain>
    </source>
</reference>
<dbReference type="InParanoid" id="Q22AC8"/>
<proteinExistence type="predicted"/>
<keyword evidence="2" id="KW-1133">Transmembrane helix</keyword>
<sequence>MKQAENMFDQFSNQTDILQCSASKFLVNIRILFDHVMLSQENYLQGGQGIKYETIIQIHEQNCKNRNQSCFCSKYRRSNDNQTLKIEEFQAQQFRIEYANKVILELFEIYIHSNHQNDNLSQLKLSHLNYLYDIINDPVRVLVYLQQMSISYLNDQNIGLNEKFYFQSLKEQILSDYQMKIFDSNIENQNINMMEVILFDEKINVLKEKMQKVLFKVGHFYDFLCGNFICLDDLESMYSPLINLKKELEQIIIDLFQINSEDLDLQYLTSIYTQLLDFQNRRIKEFQETAKQISIRNSNKQKKVIQINQELSKTCVLFTSLIGKDFLVNKSTNQFKKIFGYDSDYIQGKPLNLLIPNMLKKHHNQMIQQFIDEQSMNIIIQGERNVFAQDKNGFVFPISLRIKIQVFENDFGVCSLIQKQKQVFSYMFFENQGIVTDFSKKIFLDIFQSHGYKIGTQFNIFDLVPSLESIVQTKQLNKESNGFLIIKDSSNLVPYQKQTPLENYVQSPKNINNYFTLSDQVFHIKFKYFKYSTKNQVDANYIQIISYQKETCPVKKMFILDELNKQKILKESQSFQKNDENQQSLDILNSLQQQFFSTRDFSQIIENQDLININIKEDCLNSLQKQQSKTDKTLNLKEIYKLQHQSNYLHQKQLQDLRFQKNFENQTINTYLKQNDIKYIISSGVYDKQNQELQYQTINSPVGVSTNLIEYPEMILSPIILSQERQQILIKPDEQLDSMLQLNQQNQLDCQNFQETSLIKNSSHRKLNKIFNKKNKNVIENNSLSITSNSCNPFKEESLGDGFPYEQKNKNFKEQEELRDELKNEIASVNSSKFSTEEIMKRKMIQKIKKTEFTKGLYLMNISGFLAFIILSIVSLIIYFQNLNSLDSFIHSFLKIDDAIYCFIDVMNLLGISNYQSLMGFSQSFILDSLDLQKNEYNQTDYQQQVILQDYNSNFQKLVLDNDSGDQLYDLQNNMFQIQIYAAGFYNNAQGQQNQITTFQQSLQYTLGEFFYEIALYYLNYEEQQEDFIWGNIYNFKQRMKNLQLIVQNYAKDQFNNMNLYQTFAIILFAIISTILIFSILPLFAVIQVQKEKILKLFGTFSPSIIESQIKQIELGLFKIEQNSLQGQIDSSANMHKKNLIQKKCVKKILDFNFNSNQHIDEAQKNLNMSLINQIPRYIPRQLDKRNRQMASFSNVKKFNLILFLFGIVAVALLIIIPILNLVVFNPFQIESKATLQDRISLIDIFSLIIENLSPNMEQIYLIFSSSPTSTSYYQTYLQDLQNQNSESFQFLQDLTSDFQGKRNNQGMYVDFYQNLLNSNVCQVRQNYPQYFNSNITESNCNNLFNGILQRGLIFSVQKVFQTFQELYQIYSIQDINQVTDEFIYFQTYYNHMKIN</sequence>
<evidence type="ECO:0000256" key="1">
    <source>
        <dbReference type="SAM" id="Coils"/>
    </source>
</evidence>
<evidence type="ECO:0000256" key="2">
    <source>
        <dbReference type="SAM" id="Phobius"/>
    </source>
</evidence>
<name>Q22AC8_TETTS</name>
<dbReference type="HOGENOM" id="CLU_259162_0_0_1"/>
<dbReference type="PANTHER" id="PTHR31600">
    <property type="entry name" value="TINY MACROCYSTS PROTEIN B-RELATED"/>
    <property type="match status" value="1"/>
</dbReference>
<dbReference type="PANTHER" id="PTHR31600:SF2">
    <property type="entry name" value="GAMETE ENRICHED GENE 10 PROTEIN-RELATED"/>
    <property type="match status" value="1"/>
</dbReference>
<dbReference type="Gene3D" id="3.30.450.20">
    <property type="entry name" value="PAS domain"/>
    <property type="match status" value="1"/>
</dbReference>
<dbReference type="InterPro" id="IPR000014">
    <property type="entry name" value="PAS"/>
</dbReference>
<keyword evidence="1" id="KW-0175">Coiled coil</keyword>
<dbReference type="OrthoDB" id="542352at2759"/>
<dbReference type="Proteomes" id="UP000009168">
    <property type="component" value="Unassembled WGS sequence"/>
</dbReference>
<evidence type="ECO:0000313" key="3">
    <source>
        <dbReference type="EMBL" id="EAR82246.2"/>
    </source>
</evidence>
<dbReference type="EMBL" id="GG662538">
    <property type="protein sequence ID" value="EAR82246.2"/>
    <property type="molecule type" value="Genomic_DNA"/>
</dbReference>
<evidence type="ECO:0000313" key="4">
    <source>
        <dbReference type="Proteomes" id="UP000009168"/>
    </source>
</evidence>
<dbReference type="RefSeq" id="XP_001029909.2">
    <property type="nucleotide sequence ID" value="XM_001029909.2"/>
</dbReference>
<feature type="transmembrane region" description="Helical" evidence="2">
    <location>
        <begin position="857"/>
        <end position="880"/>
    </location>
</feature>
<dbReference type="NCBIfam" id="TIGR00229">
    <property type="entry name" value="sensory_box"/>
    <property type="match status" value="1"/>
</dbReference>
<feature type="transmembrane region" description="Helical" evidence="2">
    <location>
        <begin position="1199"/>
        <end position="1225"/>
    </location>
</feature>
<keyword evidence="2" id="KW-0472">Membrane</keyword>
<accession>Q22AC8</accession>